<organism evidence="2 3">
    <name type="scientific">Stenotrophomonas maltophilia</name>
    <name type="common">Pseudomonas maltophilia</name>
    <name type="synonym">Xanthomonas maltophilia</name>
    <dbReference type="NCBI Taxonomy" id="40324"/>
    <lineage>
        <taxon>Bacteria</taxon>
        <taxon>Pseudomonadati</taxon>
        <taxon>Pseudomonadota</taxon>
        <taxon>Gammaproteobacteria</taxon>
        <taxon>Lysobacterales</taxon>
        <taxon>Lysobacteraceae</taxon>
        <taxon>Stenotrophomonas</taxon>
        <taxon>Stenotrophomonas maltophilia group</taxon>
    </lineage>
</organism>
<dbReference type="AlphaFoldDB" id="A0A246HJ28"/>
<reference evidence="2 3" key="1">
    <citation type="submission" date="2017-06" db="EMBL/GenBank/DDBJ databases">
        <authorList>
            <person name="Kim H.J."/>
            <person name="Triplett B.A."/>
        </authorList>
    </citation>
    <scope>NUCLEOTIDE SEQUENCE [LARGE SCALE GENOMIC DNA]</scope>
    <source>
        <strain evidence="2 3">13146</strain>
    </source>
</reference>
<name>A0A246HJ28_STEMA</name>
<proteinExistence type="predicted"/>
<gene>
    <name evidence="2" type="ORF">CEE60_16110</name>
</gene>
<evidence type="ECO:0000313" key="3">
    <source>
        <dbReference type="Proteomes" id="UP000198157"/>
    </source>
</evidence>
<keyword evidence="1" id="KW-0472">Membrane</keyword>
<feature type="transmembrane region" description="Helical" evidence="1">
    <location>
        <begin position="7"/>
        <end position="27"/>
    </location>
</feature>
<sequence>MRMTGNLLAATAVTLKVGVVFWVLVAWRTPGGEPWDAPAFWTVVYPIALGIAAVLGACFPRRAWLWGMLLMALQVPVVAVMSGVGPLLLAGLVYALVLALPAMAVAAAAGALRRRLLGRR</sequence>
<dbReference type="Proteomes" id="UP000198157">
    <property type="component" value="Unassembled WGS sequence"/>
</dbReference>
<feature type="transmembrane region" description="Helical" evidence="1">
    <location>
        <begin position="91"/>
        <end position="112"/>
    </location>
</feature>
<evidence type="ECO:0008006" key="4">
    <source>
        <dbReference type="Google" id="ProtNLM"/>
    </source>
</evidence>
<feature type="transmembrane region" description="Helical" evidence="1">
    <location>
        <begin position="64"/>
        <end position="85"/>
    </location>
</feature>
<keyword evidence="1" id="KW-1133">Transmembrane helix</keyword>
<protein>
    <recommendedName>
        <fullName evidence="4">Transmembrane protein</fullName>
    </recommendedName>
</protein>
<dbReference type="EMBL" id="NIVS01000046">
    <property type="protein sequence ID" value="OWQ50900.1"/>
    <property type="molecule type" value="Genomic_DNA"/>
</dbReference>
<evidence type="ECO:0000313" key="2">
    <source>
        <dbReference type="EMBL" id="OWQ50900.1"/>
    </source>
</evidence>
<keyword evidence="1" id="KW-0812">Transmembrane</keyword>
<comment type="caution">
    <text evidence="2">The sequence shown here is derived from an EMBL/GenBank/DDBJ whole genome shotgun (WGS) entry which is preliminary data.</text>
</comment>
<feature type="transmembrane region" description="Helical" evidence="1">
    <location>
        <begin position="39"/>
        <end position="57"/>
    </location>
</feature>
<evidence type="ECO:0000256" key="1">
    <source>
        <dbReference type="SAM" id="Phobius"/>
    </source>
</evidence>
<accession>A0A246HJ28</accession>
<dbReference type="OrthoDB" id="6053302at2"/>